<dbReference type="Proteomes" id="UP001279734">
    <property type="component" value="Unassembled WGS sequence"/>
</dbReference>
<dbReference type="EMBL" id="BSYO01000001">
    <property type="protein sequence ID" value="GMG99431.1"/>
    <property type="molecule type" value="Genomic_DNA"/>
</dbReference>
<feature type="compositionally biased region" description="Low complexity" evidence="1">
    <location>
        <begin position="1"/>
        <end position="19"/>
    </location>
</feature>
<name>A0AAD3RVZ5_NEPGR</name>
<evidence type="ECO:0000313" key="3">
    <source>
        <dbReference type="Proteomes" id="UP001279734"/>
    </source>
</evidence>
<reference evidence="2" key="1">
    <citation type="submission" date="2023-05" db="EMBL/GenBank/DDBJ databases">
        <title>Nepenthes gracilis genome sequencing.</title>
        <authorList>
            <person name="Fukushima K."/>
        </authorList>
    </citation>
    <scope>NUCLEOTIDE SEQUENCE</scope>
    <source>
        <strain evidence="2">SING2019-196</strain>
    </source>
</reference>
<dbReference type="AlphaFoldDB" id="A0AAD3RVZ5"/>
<evidence type="ECO:0000256" key="1">
    <source>
        <dbReference type="SAM" id="MobiDB-lite"/>
    </source>
</evidence>
<gene>
    <name evidence="2" type="ORF">Nepgr_001271</name>
</gene>
<protein>
    <submittedName>
        <fullName evidence="2">Uncharacterized protein</fullName>
    </submittedName>
</protein>
<feature type="region of interest" description="Disordered" evidence="1">
    <location>
        <begin position="1"/>
        <end position="120"/>
    </location>
</feature>
<evidence type="ECO:0000313" key="2">
    <source>
        <dbReference type="EMBL" id="GMG99431.1"/>
    </source>
</evidence>
<feature type="compositionally biased region" description="Basic and acidic residues" evidence="1">
    <location>
        <begin position="77"/>
        <end position="87"/>
    </location>
</feature>
<keyword evidence="3" id="KW-1185">Reference proteome</keyword>
<accession>A0AAD3RVZ5</accession>
<sequence length="137" mass="14453">MRPSASSSKRASPWGSASSIAWEGWPEGRLPEERSRALAGGVPAPSLAFPAGAVPTSNSRPARVHPKQPPWGSASDSLRRADRKVIHPETLGSCHENVPATPSNLERSPSEELAPTSGNVAVFARTAHEMGSTRIAK</sequence>
<comment type="caution">
    <text evidence="2">The sequence shown here is derived from an EMBL/GenBank/DDBJ whole genome shotgun (WGS) entry which is preliminary data.</text>
</comment>
<organism evidence="2 3">
    <name type="scientific">Nepenthes gracilis</name>
    <name type="common">Slender pitcher plant</name>
    <dbReference type="NCBI Taxonomy" id="150966"/>
    <lineage>
        <taxon>Eukaryota</taxon>
        <taxon>Viridiplantae</taxon>
        <taxon>Streptophyta</taxon>
        <taxon>Embryophyta</taxon>
        <taxon>Tracheophyta</taxon>
        <taxon>Spermatophyta</taxon>
        <taxon>Magnoliopsida</taxon>
        <taxon>eudicotyledons</taxon>
        <taxon>Gunneridae</taxon>
        <taxon>Pentapetalae</taxon>
        <taxon>Caryophyllales</taxon>
        <taxon>Nepenthaceae</taxon>
        <taxon>Nepenthes</taxon>
    </lineage>
</organism>
<proteinExistence type="predicted"/>